<proteinExistence type="predicted"/>
<sequence>MAETYKMSFLPNPMPSKIKIKTQNNLYPLNHLRNALQHLYLLFIYISDSGKCSHLLFHHRIPHWRPPTRNPRQPERIAMIETFAPAHIHQPRIMMGIYFSLERKSMEFLLKSSIAMAAGLSLGFGAAIPI</sequence>
<evidence type="ECO:0000313" key="1">
    <source>
        <dbReference type="EMBL" id="GIY53195.1"/>
    </source>
</evidence>
<dbReference type="EMBL" id="BPLQ01010742">
    <property type="protein sequence ID" value="GIY53195.1"/>
    <property type="molecule type" value="Genomic_DNA"/>
</dbReference>
<keyword evidence="2" id="KW-1185">Reference proteome</keyword>
<dbReference type="AlphaFoldDB" id="A0AAV4U627"/>
<name>A0AAV4U627_9ARAC</name>
<reference evidence="1 2" key="1">
    <citation type="submission" date="2021-06" db="EMBL/GenBank/DDBJ databases">
        <title>Caerostris darwini draft genome.</title>
        <authorList>
            <person name="Kono N."/>
            <person name="Arakawa K."/>
        </authorList>
    </citation>
    <scope>NUCLEOTIDE SEQUENCE [LARGE SCALE GENOMIC DNA]</scope>
</reference>
<organism evidence="1 2">
    <name type="scientific">Caerostris darwini</name>
    <dbReference type="NCBI Taxonomy" id="1538125"/>
    <lineage>
        <taxon>Eukaryota</taxon>
        <taxon>Metazoa</taxon>
        <taxon>Ecdysozoa</taxon>
        <taxon>Arthropoda</taxon>
        <taxon>Chelicerata</taxon>
        <taxon>Arachnida</taxon>
        <taxon>Araneae</taxon>
        <taxon>Araneomorphae</taxon>
        <taxon>Entelegynae</taxon>
        <taxon>Araneoidea</taxon>
        <taxon>Araneidae</taxon>
        <taxon>Caerostris</taxon>
    </lineage>
</organism>
<dbReference type="Proteomes" id="UP001054837">
    <property type="component" value="Unassembled WGS sequence"/>
</dbReference>
<evidence type="ECO:0000313" key="2">
    <source>
        <dbReference type="Proteomes" id="UP001054837"/>
    </source>
</evidence>
<accession>A0AAV4U627</accession>
<protein>
    <submittedName>
        <fullName evidence="1">Uncharacterized protein</fullName>
    </submittedName>
</protein>
<gene>
    <name evidence="1" type="ORF">CDAR_51301</name>
</gene>
<comment type="caution">
    <text evidence="1">The sequence shown here is derived from an EMBL/GenBank/DDBJ whole genome shotgun (WGS) entry which is preliminary data.</text>
</comment>